<keyword evidence="3 6" id="KW-0479">Metal-binding</keyword>
<keyword evidence="2 6" id="KW-0349">Heme</keyword>
<evidence type="ECO:0000256" key="2">
    <source>
        <dbReference type="ARBA" id="ARBA00022617"/>
    </source>
</evidence>
<sequence length="387" mass="40174">MNQLNNNKAQGSALTTLLGGIVILLAVLFFLVKLATSGYYSDVEESTQSAIETRITPVGKVTQGDGVAVGQRTGDKIFEKICIQCHAADSNVPNAPRITNNSDWAPRIAQGFEAMFNNALNGFNAMPAKGGAADLTDDELKRAIAHMVNQSGGKFEAPAVGGAAAAPAADNGSESSPAVSAPAVDGQKVFESACMACHNANSAIPNVPRITNNDDWAPRIKQGKEILFKHAIEGFTGKEGGVMPPKGGNPGLSDDEVKAAVIYMVNQSGGKFEASAGAAAAPAAKKAAKPESSPAVSEAEGKKIFESVCMVCHNANSLIPNVPRITNNADWAPRIKQGKEILFKHAIEGFTGKQGGVMPPKGGNSSLSDDEVKAAVTYMVNQSGGKI</sequence>
<dbReference type="GO" id="GO:0005506">
    <property type="term" value="F:iron ion binding"/>
    <property type="evidence" value="ECO:0007669"/>
    <property type="project" value="InterPro"/>
</dbReference>
<keyword evidence="4" id="KW-0249">Electron transport</keyword>
<protein>
    <submittedName>
        <fullName evidence="9">Cytochrome</fullName>
    </submittedName>
</protein>
<dbReference type="AlphaFoldDB" id="A0A3S4YBB7"/>
<dbReference type="InterPro" id="IPR009056">
    <property type="entry name" value="Cyt_c-like_dom"/>
</dbReference>
<dbReference type="GO" id="GO:0009055">
    <property type="term" value="F:electron transfer activity"/>
    <property type="evidence" value="ECO:0007669"/>
    <property type="project" value="InterPro"/>
</dbReference>
<dbReference type="GO" id="GO:0020037">
    <property type="term" value="F:heme binding"/>
    <property type="evidence" value="ECO:0007669"/>
    <property type="project" value="InterPro"/>
</dbReference>
<dbReference type="SUPFAM" id="SSF46626">
    <property type="entry name" value="Cytochrome c"/>
    <property type="match status" value="3"/>
</dbReference>
<dbReference type="PRINTS" id="PR00607">
    <property type="entry name" value="CYTCHROMECIE"/>
</dbReference>
<dbReference type="Pfam" id="PF13442">
    <property type="entry name" value="Cytochrome_CBB3"/>
    <property type="match status" value="2"/>
</dbReference>
<dbReference type="Gene3D" id="1.10.760.10">
    <property type="entry name" value="Cytochrome c-like domain"/>
    <property type="match status" value="3"/>
</dbReference>
<feature type="domain" description="Cytochrome c" evidence="8">
    <location>
        <begin position="181"/>
        <end position="268"/>
    </location>
</feature>
<keyword evidence="7" id="KW-1133">Transmembrane helix</keyword>
<dbReference type="Pfam" id="PF00034">
    <property type="entry name" value="Cytochrom_C"/>
    <property type="match status" value="1"/>
</dbReference>
<evidence type="ECO:0000313" key="9">
    <source>
        <dbReference type="EMBL" id="VEJ21766.1"/>
    </source>
</evidence>
<feature type="domain" description="Cytochrome c" evidence="8">
    <location>
        <begin position="69"/>
        <end position="151"/>
    </location>
</feature>
<feature type="domain" description="Cytochrome c" evidence="8">
    <location>
        <begin position="296"/>
        <end position="383"/>
    </location>
</feature>
<dbReference type="PANTHER" id="PTHR40942:SF4">
    <property type="entry name" value="CYTOCHROME C5"/>
    <property type="match status" value="1"/>
</dbReference>
<dbReference type="KEGG" id="nani:NCTC12227_01522"/>
<feature type="transmembrane region" description="Helical" evidence="7">
    <location>
        <begin position="12"/>
        <end position="32"/>
    </location>
</feature>
<dbReference type="Proteomes" id="UP000268229">
    <property type="component" value="Chromosome"/>
</dbReference>
<proteinExistence type="predicted"/>
<keyword evidence="7" id="KW-0472">Membrane</keyword>
<reference evidence="9 10" key="1">
    <citation type="submission" date="2018-12" db="EMBL/GenBank/DDBJ databases">
        <authorList>
            <consortium name="Pathogen Informatics"/>
        </authorList>
    </citation>
    <scope>NUCLEOTIDE SEQUENCE [LARGE SCALE GENOMIC DNA]</scope>
    <source>
        <strain evidence="9 10">NCTC12227</strain>
    </source>
</reference>
<evidence type="ECO:0000313" key="10">
    <source>
        <dbReference type="Proteomes" id="UP000268229"/>
    </source>
</evidence>
<dbReference type="InterPro" id="IPR002323">
    <property type="entry name" value="Cyt_CIE"/>
</dbReference>
<keyword evidence="7" id="KW-0812">Transmembrane</keyword>
<evidence type="ECO:0000256" key="6">
    <source>
        <dbReference type="PROSITE-ProRule" id="PRU00433"/>
    </source>
</evidence>
<organism evidence="9 10">
    <name type="scientific">Neisseria animaloris</name>
    <dbReference type="NCBI Taxonomy" id="326522"/>
    <lineage>
        <taxon>Bacteria</taxon>
        <taxon>Pseudomonadati</taxon>
        <taxon>Pseudomonadota</taxon>
        <taxon>Betaproteobacteria</taxon>
        <taxon>Neisseriales</taxon>
        <taxon>Neisseriaceae</taxon>
        <taxon>Neisseria</taxon>
    </lineage>
</organism>
<evidence type="ECO:0000256" key="7">
    <source>
        <dbReference type="SAM" id="Phobius"/>
    </source>
</evidence>
<dbReference type="EMBL" id="LR134516">
    <property type="protein sequence ID" value="VEJ21766.1"/>
    <property type="molecule type" value="Genomic_DNA"/>
</dbReference>
<keyword evidence="1" id="KW-0813">Transport</keyword>
<evidence type="ECO:0000256" key="4">
    <source>
        <dbReference type="ARBA" id="ARBA00022982"/>
    </source>
</evidence>
<evidence type="ECO:0000256" key="5">
    <source>
        <dbReference type="ARBA" id="ARBA00023004"/>
    </source>
</evidence>
<name>A0A3S4YBB7_9NEIS</name>
<evidence type="ECO:0000256" key="3">
    <source>
        <dbReference type="ARBA" id="ARBA00022723"/>
    </source>
</evidence>
<keyword evidence="10" id="KW-1185">Reference proteome</keyword>
<evidence type="ECO:0000259" key="8">
    <source>
        <dbReference type="PROSITE" id="PS51007"/>
    </source>
</evidence>
<dbReference type="InterPro" id="IPR036909">
    <property type="entry name" value="Cyt_c-like_dom_sf"/>
</dbReference>
<accession>A0A3S4YBB7</accession>
<gene>
    <name evidence="9" type="ORF">NCTC12227_01522</name>
</gene>
<dbReference type="PANTHER" id="PTHR40942">
    <property type="match status" value="1"/>
</dbReference>
<dbReference type="PROSITE" id="PS51007">
    <property type="entry name" value="CYTC"/>
    <property type="match status" value="3"/>
</dbReference>
<keyword evidence="5 6" id="KW-0408">Iron</keyword>
<evidence type="ECO:0000256" key="1">
    <source>
        <dbReference type="ARBA" id="ARBA00022448"/>
    </source>
</evidence>